<dbReference type="InterPro" id="IPR036291">
    <property type="entry name" value="NAD(P)-bd_dom_sf"/>
</dbReference>
<dbReference type="AlphaFoldDB" id="A0A5M5PWP3"/>
<dbReference type="GO" id="GO:0005829">
    <property type="term" value="C:cytosol"/>
    <property type="evidence" value="ECO:0007669"/>
    <property type="project" value="TreeGrafter"/>
</dbReference>
<feature type="domain" description="RmlD-like substrate binding" evidence="7">
    <location>
        <begin position="1"/>
        <end position="283"/>
    </location>
</feature>
<comment type="function">
    <text evidence="6">Catalyzes the reduction of dTDP-6-deoxy-L-lyxo-4-hexulose to yield dTDP-L-rhamnose.</text>
</comment>
<evidence type="ECO:0000256" key="1">
    <source>
        <dbReference type="ARBA" id="ARBA00004781"/>
    </source>
</evidence>
<dbReference type="NCBIfam" id="TIGR01214">
    <property type="entry name" value="rmlD"/>
    <property type="match status" value="1"/>
</dbReference>
<evidence type="ECO:0000256" key="3">
    <source>
        <dbReference type="ARBA" id="ARBA00012929"/>
    </source>
</evidence>
<dbReference type="EMBL" id="VWEQ01000007">
    <property type="protein sequence ID" value="KAA4753282.1"/>
    <property type="molecule type" value="Genomic_DNA"/>
</dbReference>
<dbReference type="CDD" id="cd05254">
    <property type="entry name" value="dTDP_HR_like_SDR_e"/>
    <property type="match status" value="1"/>
</dbReference>
<dbReference type="UniPathway" id="UPA00124"/>
<reference evidence="8 9" key="1">
    <citation type="journal article" date="2019" name="Nat. Med.">
        <title>A library of human gut bacterial isolates paired with longitudinal multiomics data enables mechanistic microbiome research.</title>
        <authorList>
            <person name="Poyet M."/>
            <person name="Groussin M."/>
            <person name="Gibbons S.M."/>
            <person name="Avila-Pacheco J."/>
            <person name="Jiang X."/>
            <person name="Kearney S.M."/>
            <person name="Perrotta A.R."/>
            <person name="Berdy B."/>
            <person name="Zhao S."/>
            <person name="Lieberman T.D."/>
            <person name="Swanson P.K."/>
            <person name="Smith M."/>
            <person name="Roesemann S."/>
            <person name="Alexander J.E."/>
            <person name="Rich S.A."/>
            <person name="Livny J."/>
            <person name="Vlamakis H."/>
            <person name="Clish C."/>
            <person name="Bullock K."/>
            <person name="Deik A."/>
            <person name="Scott J."/>
            <person name="Pierce K.A."/>
            <person name="Xavier R.J."/>
            <person name="Alm E.J."/>
        </authorList>
    </citation>
    <scope>NUCLEOTIDE SEQUENCE [LARGE SCALE GENOMIC DNA]</scope>
    <source>
        <strain evidence="8 9">BIOML-A106</strain>
    </source>
</reference>
<dbReference type="Gene3D" id="3.90.25.10">
    <property type="entry name" value="UDP-galactose 4-epimerase, domain 1"/>
    <property type="match status" value="1"/>
</dbReference>
<dbReference type="InterPro" id="IPR029903">
    <property type="entry name" value="RmlD-like-bd"/>
</dbReference>
<evidence type="ECO:0000256" key="2">
    <source>
        <dbReference type="ARBA" id="ARBA00010944"/>
    </source>
</evidence>
<dbReference type="PANTHER" id="PTHR10491">
    <property type="entry name" value="DTDP-4-DEHYDRORHAMNOSE REDUCTASE"/>
    <property type="match status" value="1"/>
</dbReference>
<name>A0A5M5PWP3_BACFG</name>
<dbReference type="InterPro" id="IPR005913">
    <property type="entry name" value="dTDP_dehydrorham_reduct"/>
</dbReference>
<comment type="pathway">
    <text evidence="1 6">Carbohydrate biosynthesis; dTDP-L-rhamnose biosynthesis.</text>
</comment>
<dbReference type="Pfam" id="PF04321">
    <property type="entry name" value="RmlD_sub_bind"/>
    <property type="match status" value="1"/>
</dbReference>
<evidence type="ECO:0000256" key="6">
    <source>
        <dbReference type="RuleBase" id="RU364082"/>
    </source>
</evidence>
<comment type="similarity">
    <text evidence="2 6">Belongs to the dTDP-4-dehydrorhamnose reductase family.</text>
</comment>
<sequence length="287" mass="31902">MNILVTGANGQLGNEMQVLARENLQHTYFFTDVQELDICDEQAVYAYVSEHKIDIIVNCAAYTAVDKAEDNVELCDKLNNIAPGYLARAAQANGAAMIQVSTDYVFDGTAHIPYTEEEPTCPASVYGSTKLAGEQNVMDHCEKAMVIRTAWLYSIYGNNFVKTMISLGQERDSLGVIFDQIGTPTYANDLAQAIFAAINKGVVRGIYHFSDEGVCSWYDFTVAIHRLAGIASCKVKPLHTADYPAKAPRPHYSVLDKTKIKDTFGIEIPHWEESLKRCINQLRMETL</sequence>
<gene>
    <name evidence="8" type="primary">rfbD</name>
    <name evidence="8" type="ORF">F3B44_09950</name>
</gene>
<comment type="caution">
    <text evidence="8">The sequence shown here is derived from an EMBL/GenBank/DDBJ whole genome shotgun (WGS) entry which is preliminary data.</text>
</comment>
<protein>
    <recommendedName>
        <fullName evidence="4 6">dTDP-4-dehydrorhamnose reductase</fullName>
        <ecNumber evidence="3 6">1.1.1.133</ecNumber>
    </recommendedName>
</protein>
<keyword evidence="6" id="KW-0521">NADP</keyword>
<dbReference type="EC" id="1.1.1.133" evidence="3 6"/>
<accession>A0A5M5PWP3</accession>
<evidence type="ECO:0000259" key="7">
    <source>
        <dbReference type="Pfam" id="PF04321"/>
    </source>
</evidence>
<evidence type="ECO:0000256" key="5">
    <source>
        <dbReference type="ARBA" id="ARBA00048200"/>
    </source>
</evidence>
<organism evidence="8 9">
    <name type="scientific">Bacteroides fragilis</name>
    <dbReference type="NCBI Taxonomy" id="817"/>
    <lineage>
        <taxon>Bacteria</taxon>
        <taxon>Pseudomonadati</taxon>
        <taxon>Bacteroidota</taxon>
        <taxon>Bacteroidia</taxon>
        <taxon>Bacteroidales</taxon>
        <taxon>Bacteroidaceae</taxon>
        <taxon>Bacteroides</taxon>
    </lineage>
</organism>
<dbReference type="PANTHER" id="PTHR10491:SF4">
    <property type="entry name" value="METHIONINE ADENOSYLTRANSFERASE 2 SUBUNIT BETA"/>
    <property type="match status" value="1"/>
</dbReference>
<dbReference type="SUPFAM" id="SSF51735">
    <property type="entry name" value="NAD(P)-binding Rossmann-fold domains"/>
    <property type="match status" value="1"/>
</dbReference>
<evidence type="ECO:0000313" key="8">
    <source>
        <dbReference type="EMBL" id="KAA4753282.1"/>
    </source>
</evidence>
<keyword evidence="6 8" id="KW-0560">Oxidoreductase</keyword>
<dbReference type="Gene3D" id="3.40.50.720">
    <property type="entry name" value="NAD(P)-binding Rossmann-like Domain"/>
    <property type="match status" value="1"/>
</dbReference>
<proteinExistence type="inferred from homology"/>
<comment type="catalytic activity">
    <reaction evidence="5">
        <text>dTDP-beta-L-rhamnose + NADP(+) = dTDP-4-dehydro-beta-L-rhamnose + NADPH + H(+)</text>
        <dbReference type="Rhea" id="RHEA:21796"/>
        <dbReference type="ChEBI" id="CHEBI:15378"/>
        <dbReference type="ChEBI" id="CHEBI:57510"/>
        <dbReference type="ChEBI" id="CHEBI:57783"/>
        <dbReference type="ChEBI" id="CHEBI:58349"/>
        <dbReference type="ChEBI" id="CHEBI:62830"/>
        <dbReference type="EC" id="1.1.1.133"/>
    </reaction>
</comment>
<dbReference type="GO" id="GO:0008831">
    <property type="term" value="F:dTDP-4-dehydrorhamnose reductase activity"/>
    <property type="evidence" value="ECO:0007669"/>
    <property type="project" value="UniProtKB-EC"/>
</dbReference>
<evidence type="ECO:0000313" key="9">
    <source>
        <dbReference type="Proteomes" id="UP000479773"/>
    </source>
</evidence>
<dbReference type="GO" id="GO:0019305">
    <property type="term" value="P:dTDP-rhamnose biosynthetic process"/>
    <property type="evidence" value="ECO:0007669"/>
    <property type="project" value="UniProtKB-UniPathway"/>
</dbReference>
<evidence type="ECO:0000256" key="4">
    <source>
        <dbReference type="ARBA" id="ARBA00017099"/>
    </source>
</evidence>
<dbReference type="Proteomes" id="UP000479773">
    <property type="component" value="Unassembled WGS sequence"/>
</dbReference>